<evidence type="ECO:0000313" key="1">
    <source>
        <dbReference type="EMBL" id="KAK3578622.1"/>
    </source>
</evidence>
<reference evidence="1" key="3">
    <citation type="submission" date="2023-05" db="EMBL/GenBank/DDBJ databases">
        <authorList>
            <person name="Smith C.H."/>
        </authorList>
    </citation>
    <scope>NUCLEOTIDE SEQUENCE</scope>
    <source>
        <strain evidence="1">CHS0354</strain>
        <tissue evidence="1">Mantle</tissue>
    </source>
</reference>
<evidence type="ECO:0000313" key="2">
    <source>
        <dbReference type="Proteomes" id="UP001195483"/>
    </source>
</evidence>
<protein>
    <submittedName>
        <fullName evidence="1">Uncharacterized protein</fullName>
    </submittedName>
</protein>
<dbReference type="AlphaFoldDB" id="A0AAE0RS45"/>
<organism evidence="1 2">
    <name type="scientific">Potamilus streckersoni</name>
    <dbReference type="NCBI Taxonomy" id="2493646"/>
    <lineage>
        <taxon>Eukaryota</taxon>
        <taxon>Metazoa</taxon>
        <taxon>Spiralia</taxon>
        <taxon>Lophotrochozoa</taxon>
        <taxon>Mollusca</taxon>
        <taxon>Bivalvia</taxon>
        <taxon>Autobranchia</taxon>
        <taxon>Heteroconchia</taxon>
        <taxon>Palaeoheterodonta</taxon>
        <taxon>Unionida</taxon>
        <taxon>Unionoidea</taxon>
        <taxon>Unionidae</taxon>
        <taxon>Ambleminae</taxon>
        <taxon>Lampsilini</taxon>
        <taxon>Potamilus</taxon>
    </lineage>
</organism>
<gene>
    <name evidence="1" type="ORF">CHS0354_002196</name>
</gene>
<reference evidence="1" key="1">
    <citation type="journal article" date="2021" name="Genome Biol. Evol.">
        <title>A High-Quality Reference Genome for a Parasitic Bivalve with Doubly Uniparental Inheritance (Bivalvia: Unionida).</title>
        <authorList>
            <person name="Smith C.H."/>
        </authorList>
    </citation>
    <scope>NUCLEOTIDE SEQUENCE</scope>
    <source>
        <strain evidence="1">CHS0354</strain>
    </source>
</reference>
<dbReference type="Proteomes" id="UP001195483">
    <property type="component" value="Unassembled WGS sequence"/>
</dbReference>
<proteinExistence type="predicted"/>
<keyword evidence="2" id="KW-1185">Reference proteome</keyword>
<comment type="caution">
    <text evidence="1">The sequence shown here is derived from an EMBL/GenBank/DDBJ whole genome shotgun (WGS) entry which is preliminary data.</text>
</comment>
<reference evidence="1" key="2">
    <citation type="journal article" date="2021" name="Genome Biol. Evol.">
        <title>Developing a high-quality reference genome for a parasitic bivalve with doubly uniparental inheritance (Bivalvia: Unionida).</title>
        <authorList>
            <person name="Smith C.H."/>
        </authorList>
    </citation>
    <scope>NUCLEOTIDE SEQUENCE</scope>
    <source>
        <strain evidence="1">CHS0354</strain>
        <tissue evidence="1">Mantle</tissue>
    </source>
</reference>
<sequence>MRGNVQMFNYDCKNIQVNLLGSLNEVPLKHGGIVTKLTKQETEHNVVYRVSLHDATKFIASVKPHLRDCDHRTKGLIKPNKALDMIGFGK</sequence>
<accession>A0AAE0RS45</accession>
<dbReference type="EMBL" id="JAEAOA010000192">
    <property type="protein sequence ID" value="KAK3578622.1"/>
    <property type="molecule type" value="Genomic_DNA"/>
</dbReference>
<name>A0AAE0RS45_9BIVA</name>